<evidence type="ECO:0000313" key="3">
    <source>
        <dbReference type="Proteomes" id="UP000256328"/>
    </source>
</evidence>
<sequence>MTSLESFTSFLHLPLELRTKIWRYSLPEPRVVPVQYNRRFEQYTSNTPQPALLHTSREARRVFLEKYDRLVLSPKYPSTVYVNFETDTIYFHDLDCSPDGDLALDLASSPHADRILNIAIDSELWEILRAFKLESLSELGLLRNLKTIALVEPRSLDVKGPPMDWMPEQGWEDVDGVVRLSRTTPARTGGLELGHLGFLFMLLRNELEARKEFEWGNGKPDVSMWLT</sequence>
<dbReference type="EMBL" id="PDLN01000014">
    <property type="protein sequence ID" value="RDW66675.1"/>
    <property type="molecule type" value="Genomic_DNA"/>
</dbReference>
<evidence type="ECO:0000259" key="1">
    <source>
        <dbReference type="Pfam" id="PF20150"/>
    </source>
</evidence>
<dbReference type="InterPro" id="IPR045518">
    <property type="entry name" value="2EXR"/>
</dbReference>
<keyword evidence="3" id="KW-1185">Reference proteome</keyword>
<dbReference type="OrthoDB" id="3513892at2759"/>
<name>A0A3D8QY33_9HELO</name>
<protein>
    <recommendedName>
        <fullName evidence="1">2EXR domain-containing protein</fullName>
    </recommendedName>
</protein>
<accession>A0A3D8QY33</accession>
<dbReference type="Proteomes" id="UP000256328">
    <property type="component" value="Unassembled WGS sequence"/>
</dbReference>
<gene>
    <name evidence="2" type="ORF">BP5796_09424</name>
</gene>
<dbReference type="AlphaFoldDB" id="A0A3D8QY33"/>
<reference evidence="2 3" key="1">
    <citation type="journal article" date="2018" name="IMA Fungus">
        <title>IMA Genome-F 9: Draft genome sequence of Annulohypoxylon stygium, Aspergillus mulundensis, Berkeleyomyces basicola (syn. Thielaviopsis basicola), Ceratocystis smalleyi, two Cercospora beticola strains, Coleophoma cylindrospora, Fusarium fracticaudum, Phialophora cf. hyalina, and Morchella septimelata.</title>
        <authorList>
            <person name="Wingfield B.D."/>
            <person name="Bills G.F."/>
            <person name="Dong Y."/>
            <person name="Huang W."/>
            <person name="Nel W.J."/>
            <person name="Swalarsk-Parry B.S."/>
            <person name="Vaghefi N."/>
            <person name="Wilken P.M."/>
            <person name="An Z."/>
            <person name="de Beer Z.W."/>
            <person name="De Vos L."/>
            <person name="Chen L."/>
            <person name="Duong T.A."/>
            <person name="Gao Y."/>
            <person name="Hammerbacher A."/>
            <person name="Kikkert J.R."/>
            <person name="Li Y."/>
            <person name="Li H."/>
            <person name="Li K."/>
            <person name="Li Q."/>
            <person name="Liu X."/>
            <person name="Ma X."/>
            <person name="Naidoo K."/>
            <person name="Pethybridge S.J."/>
            <person name="Sun J."/>
            <person name="Steenkamp E.T."/>
            <person name="van der Nest M.A."/>
            <person name="van Wyk S."/>
            <person name="Wingfield M.J."/>
            <person name="Xiong C."/>
            <person name="Yue Q."/>
            <person name="Zhang X."/>
        </authorList>
    </citation>
    <scope>NUCLEOTIDE SEQUENCE [LARGE SCALE GENOMIC DNA]</scope>
    <source>
        <strain evidence="2 3">BP5796</strain>
    </source>
</reference>
<dbReference type="PANTHER" id="PTHR35910:SF6">
    <property type="entry name" value="2EXR DOMAIN-CONTAINING PROTEIN"/>
    <property type="match status" value="1"/>
</dbReference>
<organism evidence="2 3">
    <name type="scientific">Coleophoma crateriformis</name>
    <dbReference type="NCBI Taxonomy" id="565419"/>
    <lineage>
        <taxon>Eukaryota</taxon>
        <taxon>Fungi</taxon>
        <taxon>Dikarya</taxon>
        <taxon>Ascomycota</taxon>
        <taxon>Pezizomycotina</taxon>
        <taxon>Leotiomycetes</taxon>
        <taxon>Helotiales</taxon>
        <taxon>Dermateaceae</taxon>
        <taxon>Coleophoma</taxon>
    </lineage>
</organism>
<comment type="caution">
    <text evidence="2">The sequence shown here is derived from an EMBL/GenBank/DDBJ whole genome shotgun (WGS) entry which is preliminary data.</text>
</comment>
<dbReference type="PANTHER" id="PTHR35910">
    <property type="entry name" value="2EXR DOMAIN-CONTAINING PROTEIN"/>
    <property type="match status" value="1"/>
</dbReference>
<dbReference type="Pfam" id="PF20150">
    <property type="entry name" value="2EXR"/>
    <property type="match status" value="1"/>
</dbReference>
<proteinExistence type="predicted"/>
<feature type="domain" description="2EXR" evidence="1">
    <location>
        <begin position="7"/>
        <end position="89"/>
    </location>
</feature>
<evidence type="ECO:0000313" key="2">
    <source>
        <dbReference type="EMBL" id="RDW66675.1"/>
    </source>
</evidence>